<keyword evidence="6" id="KW-1015">Disulfide bond</keyword>
<comment type="cofactor">
    <cofactor evidence="1">
        <name>FAD</name>
        <dbReference type="ChEBI" id="CHEBI:57692"/>
    </cofactor>
</comment>
<keyword evidence="7" id="KW-0812">Transmembrane</keyword>
<dbReference type="AlphaFoldDB" id="A0A6C0EP17"/>
<evidence type="ECO:0000256" key="3">
    <source>
        <dbReference type="ARBA" id="ARBA00022630"/>
    </source>
</evidence>
<sequence>MGLDPKVWLPHFQFVMQTMAISYPKHPNDVSKKKYYEFIQNLPVFLPDNPMGTYFIKLLDDFPVTPYLSSGMSFMKWVHFMNNKLNKAIDEPEIDFYESLEKYYEEYKPKELKEQQVYKERKKYIQFAVILAMISLVIYSYGKK</sequence>
<evidence type="ECO:0000256" key="5">
    <source>
        <dbReference type="ARBA" id="ARBA00023002"/>
    </source>
</evidence>
<proteinExistence type="predicted"/>
<keyword evidence="3" id="KW-0285">Flavoprotein</keyword>
<dbReference type="SUPFAM" id="SSF69000">
    <property type="entry name" value="FAD-dependent thiol oxidase"/>
    <property type="match status" value="1"/>
</dbReference>
<evidence type="ECO:0000256" key="2">
    <source>
        <dbReference type="ARBA" id="ARBA00012512"/>
    </source>
</evidence>
<dbReference type="EMBL" id="MN738894">
    <property type="protein sequence ID" value="QHT30243.1"/>
    <property type="molecule type" value="Genomic_DNA"/>
</dbReference>
<dbReference type="EC" id="1.8.3.2" evidence="2"/>
<keyword evidence="5" id="KW-0560">Oxidoreductase</keyword>
<feature type="domain" description="ERV/ALR sulfhydryl oxidase" evidence="8">
    <location>
        <begin position="1"/>
        <end position="104"/>
    </location>
</feature>
<evidence type="ECO:0000256" key="1">
    <source>
        <dbReference type="ARBA" id="ARBA00001974"/>
    </source>
</evidence>
<dbReference type="Pfam" id="PF04777">
    <property type="entry name" value="Evr1_Alr"/>
    <property type="match status" value="1"/>
</dbReference>
<evidence type="ECO:0000259" key="8">
    <source>
        <dbReference type="PROSITE" id="PS51324"/>
    </source>
</evidence>
<keyword evidence="4" id="KW-0274">FAD</keyword>
<dbReference type="InterPro" id="IPR036774">
    <property type="entry name" value="ERV/ALR_sulphydryl_oxid_sf"/>
</dbReference>
<evidence type="ECO:0000256" key="7">
    <source>
        <dbReference type="SAM" id="Phobius"/>
    </source>
</evidence>
<keyword evidence="7" id="KW-0472">Membrane</keyword>
<reference evidence="9" key="1">
    <citation type="journal article" date="2020" name="Nature">
        <title>Giant virus diversity and host interactions through global metagenomics.</title>
        <authorList>
            <person name="Schulz F."/>
            <person name="Roux S."/>
            <person name="Paez-Espino D."/>
            <person name="Jungbluth S."/>
            <person name="Walsh D.A."/>
            <person name="Denef V.J."/>
            <person name="McMahon K.D."/>
            <person name="Konstantinidis K.T."/>
            <person name="Eloe-Fadrosh E.A."/>
            <person name="Kyrpides N.C."/>
            <person name="Woyke T."/>
        </authorList>
    </citation>
    <scope>NUCLEOTIDE SEQUENCE</scope>
    <source>
        <strain evidence="9">GVMAG-M-3300009149-34</strain>
    </source>
</reference>
<dbReference type="GO" id="GO:0016972">
    <property type="term" value="F:thiol oxidase activity"/>
    <property type="evidence" value="ECO:0007669"/>
    <property type="project" value="UniProtKB-EC"/>
</dbReference>
<dbReference type="InterPro" id="IPR017905">
    <property type="entry name" value="ERV/ALR_sulphydryl_oxidase"/>
</dbReference>
<organism evidence="9">
    <name type="scientific">viral metagenome</name>
    <dbReference type="NCBI Taxonomy" id="1070528"/>
    <lineage>
        <taxon>unclassified sequences</taxon>
        <taxon>metagenomes</taxon>
        <taxon>organismal metagenomes</taxon>
    </lineage>
</organism>
<evidence type="ECO:0000313" key="9">
    <source>
        <dbReference type="EMBL" id="QHT30243.1"/>
    </source>
</evidence>
<evidence type="ECO:0000256" key="4">
    <source>
        <dbReference type="ARBA" id="ARBA00022827"/>
    </source>
</evidence>
<protein>
    <recommendedName>
        <fullName evidence="2">thiol oxidase</fullName>
        <ecNumber evidence="2">1.8.3.2</ecNumber>
    </recommendedName>
</protein>
<dbReference type="PROSITE" id="PS51324">
    <property type="entry name" value="ERV_ALR"/>
    <property type="match status" value="1"/>
</dbReference>
<evidence type="ECO:0000256" key="6">
    <source>
        <dbReference type="ARBA" id="ARBA00023157"/>
    </source>
</evidence>
<feature type="transmembrane region" description="Helical" evidence="7">
    <location>
        <begin position="124"/>
        <end position="142"/>
    </location>
</feature>
<dbReference type="Gene3D" id="1.20.120.310">
    <property type="entry name" value="ERV/ALR sulfhydryl oxidase domain"/>
    <property type="match status" value="1"/>
</dbReference>
<name>A0A6C0EP17_9ZZZZ</name>
<keyword evidence="7" id="KW-1133">Transmembrane helix</keyword>
<accession>A0A6C0EP17</accession>